<feature type="non-terminal residue" evidence="1">
    <location>
        <position position="135"/>
    </location>
</feature>
<keyword evidence="2" id="KW-1185">Reference proteome</keyword>
<gene>
    <name evidence="1" type="ORF">JZ751_026691</name>
</gene>
<reference evidence="1" key="1">
    <citation type="thesis" date="2021" institute="BYU ScholarsArchive" country="Provo, UT, USA">
        <title>Applications of and Algorithms for Genome Assembly and Genomic Analyses with an Emphasis on Marine Teleosts.</title>
        <authorList>
            <person name="Pickett B.D."/>
        </authorList>
    </citation>
    <scope>NUCLEOTIDE SEQUENCE</scope>
    <source>
        <strain evidence="1">HI-2016</strain>
    </source>
</reference>
<protein>
    <submittedName>
        <fullName evidence="1">Uncharacterized protein</fullName>
    </submittedName>
</protein>
<organism evidence="1 2">
    <name type="scientific">Albula glossodonta</name>
    <name type="common">roundjaw bonefish</name>
    <dbReference type="NCBI Taxonomy" id="121402"/>
    <lineage>
        <taxon>Eukaryota</taxon>
        <taxon>Metazoa</taxon>
        <taxon>Chordata</taxon>
        <taxon>Craniata</taxon>
        <taxon>Vertebrata</taxon>
        <taxon>Euteleostomi</taxon>
        <taxon>Actinopterygii</taxon>
        <taxon>Neopterygii</taxon>
        <taxon>Teleostei</taxon>
        <taxon>Albuliformes</taxon>
        <taxon>Albulidae</taxon>
        <taxon>Albula</taxon>
    </lineage>
</organism>
<evidence type="ECO:0000313" key="1">
    <source>
        <dbReference type="EMBL" id="KAG9350337.1"/>
    </source>
</evidence>
<accession>A0A8T2PLX0</accession>
<dbReference type="AlphaFoldDB" id="A0A8T2PLX0"/>
<comment type="caution">
    <text evidence="1">The sequence shown here is derived from an EMBL/GenBank/DDBJ whole genome shotgun (WGS) entry which is preliminary data.</text>
</comment>
<dbReference type="EMBL" id="JAFBMS010000008">
    <property type="protein sequence ID" value="KAG9350337.1"/>
    <property type="molecule type" value="Genomic_DNA"/>
</dbReference>
<proteinExistence type="predicted"/>
<name>A0A8T2PLX0_9TELE</name>
<sequence>MGKEQDLLQAVKNGDLPSAQKLLSKVKANRSMKEALRQSLLILQGLFYPSPFHPRVSESGRLASEIVSRNWIITVAPKPSGTGTGRLSSPITWTAHLLCAILDSVAKPAQGRWRAAVTEGRKGEEGGWGWREEHR</sequence>
<dbReference type="OrthoDB" id="9950752at2759"/>
<dbReference type="Proteomes" id="UP000824540">
    <property type="component" value="Unassembled WGS sequence"/>
</dbReference>
<evidence type="ECO:0000313" key="2">
    <source>
        <dbReference type="Proteomes" id="UP000824540"/>
    </source>
</evidence>